<gene>
    <name evidence="1" type="ORF">UFOVP175_20</name>
</gene>
<protein>
    <submittedName>
        <fullName evidence="1">Uncharacterized protein</fullName>
    </submittedName>
</protein>
<reference evidence="1" key="1">
    <citation type="submission" date="2020-05" db="EMBL/GenBank/DDBJ databases">
        <authorList>
            <person name="Chiriac C."/>
            <person name="Salcher M."/>
            <person name="Ghai R."/>
            <person name="Kavagutti S V."/>
        </authorList>
    </citation>
    <scope>NUCLEOTIDE SEQUENCE</scope>
</reference>
<dbReference type="EMBL" id="LR798221">
    <property type="protein sequence ID" value="CAB5194764.1"/>
    <property type="molecule type" value="Genomic_DNA"/>
</dbReference>
<proteinExistence type="predicted"/>
<accession>A0A6J7WES9</accession>
<organism evidence="1">
    <name type="scientific">uncultured Caudovirales phage</name>
    <dbReference type="NCBI Taxonomy" id="2100421"/>
    <lineage>
        <taxon>Viruses</taxon>
        <taxon>Duplodnaviria</taxon>
        <taxon>Heunggongvirae</taxon>
        <taxon>Uroviricota</taxon>
        <taxon>Caudoviricetes</taxon>
        <taxon>Peduoviridae</taxon>
        <taxon>Maltschvirus</taxon>
        <taxon>Maltschvirus maltsch</taxon>
    </lineage>
</organism>
<name>A0A6J7WES9_9CAUD</name>
<sequence length="63" mass="7141">MKDSDVINTMIEYGGSFVRKLGAAAIVADQDNLSKIKQTWPDYWAQYSRMAKQLSEVEKQASK</sequence>
<evidence type="ECO:0000313" key="1">
    <source>
        <dbReference type="EMBL" id="CAB5194764.1"/>
    </source>
</evidence>